<accession>A0A9W6KWD2</accession>
<evidence type="ECO:0000259" key="1">
    <source>
        <dbReference type="SMART" id="SM00382"/>
    </source>
</evidence>
<gene>
    <name evidence="2" type="ORF">GCM10017581_093640</name>
</gene>
<dbReference type="InterPro" id="IPR002789">
    <property type="entry name" value="HerA_central"/>
</dbReference>
<dbReference type="PANTHER" id="PTHR30121:SF6">
    <property type="entry name" value="SLR6007 PROTEIN"/>
    <property type="match status" value="1"/>
</dbReference>
<feature type="domain" description="AAA+ ATPase" evidence="1">
    <location>
        <begin position="654"/>
        <end position="974"/>
    </location>
</feature>
<dbReference type="AlphaFoldDB" id="A0A9W6KWD2"/>
<organism evidence="2 3">
    <name type="scientific">Dactylosporangium matsuzakiense</name>
    <dbReference type="NCBI Taxonomy" id="53360"/>
    <lineage>
        <taxon>Bacteria</taxon>
        <taxon>Bacillati</taxon>
        <taxon>Actinomycetota</taxon>
        <taxon>Actinomycetes</taxon>
        <taxon>Micromonosporales</taxon>
        <taxon>Micromonosporaceae</taxon>
        <taxon>Dactylosporangium</taxon>
    </lineage>
</organism>
<dbReference type="PANTHER" id="PTHR30121">
    <property type="entry name" value="UNCHARACTERIZED PROTEIN YJGR-RELATED"/>
    <property type="match status" value="1"/>
</dbReference>
<sequence length="1041" mass="113223">MTMRDDERKALRSLSFNWAPTPNDVWLRPTFHVDGLNRGVADLILDGFAEADKTADSSPIGVVVLGQRGVGKTHLLGSIRERVQDEGGYFFLITLLDAVAFWRSAAQSILDGLTREVDERPTQLATLLNRLADALSAPRTIRRAVSGESPITRASMDAFVDLLRKGFRQVAVECQDTIRALILRASESPREQDIGHTYLCSNDEVEPGDRAEWGIRRSRRAPQEIVRDMSRLIALTGPTVIAVDQIDLLINQSAKATAHAKSAENWAQSLLIEHIAGGLMSLREMTRRTLSVVTCLPASWTYITTQATDTVQDRFRQAVNLNTIGSADVARELVERRFAEGFERAGFMPPYPSWPVRPEAFKDAVAFTPRELLITIDSHVRRCLLNDELSELRKLVDAAPAAPVSLPSQVTFSQTDRNALDQTYAELERAADPDVALHSDTEDTVVPQLLEAGLKAWIGQQDDGGQLFSIDALTGSKPALHGRLRQSIEQDREDEAHWAFRAISAAHPIAALNRLRNAATAAGLTEGITKRKLFILRTDEWSPGRRTQEAVEAFVTAGGRRLAFSPDDISKLMALKEMQSNEDPERLRAWYLGRKPADGIAFLQQAFAGREPPISATAARPADEPPPPPIPTRGEIPLGMAVGGNQIPVKLEALRRHTAIFAGSGSGKTVLIRRLVEECALQGVSAIVLDPNNDLSRLGDAWPTPPDGWDVGDEEKAAQYIANTEVVVWTPRRESGRPLSFQPLPDFASIRDDPDEFGAAVDAAVAALAPRAKVDGTNKNAHLGQAVLREALRSFARYGGSDLRAFIGLLSALPEGISELDNAEKIANNMAQTLLAAMVNDPLFGGAGESADPGTLLTPGLGKRARVSVISFIGLTSDEQRQSFVNQLQLALFSWIKRHPANDRPLGGLFVMDEAQTLAPSSGYTACTASTLALASQARKYGLGLVFATQAPKGLHNQITGNAATQVFGLLSNPVQIGAAREMAKAKGSDVAEVGSLDRGEFYVTVEGTAFQKMRSPMCLSYHPSSPLTLEEVLKHARRDA</sequence>
<comment type="caution">
    <text evidence="2">The sequence shown here is derived from an EMBL/GenBank/DDBJ whole genome shotgun (WGS) entry which is preliminary data.</text>
</comment>
<keyword evidence="3" id="KW-1185">Reference proteome</keyword>
<protein>
    <submittedName>
        <fullName evidence="2">ATPase</fullName>
    </submittedName>
</protein>
<dbReference type="SMART" id="SM00382">
    <property type="entry name" value="AAA"/>
    <property type="match status" value="1"/>
</dbReference>
<reference evidence="2" key="1">
    <citation type="journal article" date="2014" name="Int. J. Syst. Evol. Microbiol.">
        <title>Complete genome sequence of Corynebacterium casei LMG S-19264T (=DSM 44701T), isolated from a smear-ripened cheese.</title>
        <authorList>
            <consortium name="US DOE Joint Genome Institute (JGI-PGF)"/>
            <person name="Walter F."/>
            <person name="Albersmeier A."/>
            <person name="Kalinowski J."/>
            <person name="Ruckert C."/>
        </authorList>
    </citation>
    <scope>NUCLEOTIDE SEQUENCE</scope>
    <source>
        <strain evidence="2">VKM Ac-1321</strain>
    </source>
</reference>
<evidence type="ECO:0000313" key="2">
    <source>
        <dbReference type="EMBL" id="GLL07610.1"/>
    </source>
</evidence>
<proteinExistence type="predicted"/>
<dbReference type="SUPFAM" id="SSF52540">
    <property type="entry name" value="P-loop containing nucleoside triphosphate hydrolases"/>
    <property type="match status" value="2"/>
</dbReference>
<dbReference type="CDD" id="cd01127">
    <property type="entry name" value="TrwB_TraG_TraD_VirD4"/>
    <property type="match status" value="1"/>
</dbReference>
<dbReference type="InterPro" id="IPR027417">
    <property type="entry name" value="P-loop_NTPase"/>
</dbReference>
<dbReference type="InterPro" id="IPR051162">
    <property type="entry name" value="T4SS_component"/>
</dbReference>
<dbReference type="Proteomes" id="UP001143480">
    <property type="component" value="Unassembled WGS sequence"/>
</dbReference>
<dbReference type="InterPro" id="IPR003593">
    <property type="entry name" value="AAA+_ATPase"/>
</dbReference>
<reference evidence="2" key="2">
    <citation type="submission" date="2023-01" db="EMBL/GenBank/DDBJ databases">
        <authorList>
            <person name="Sun Q."/>
            <person name="Evtushenko L."/>
        </authorList>
    </citation>
    <scope>NUCLEOTIDE SEQUENCE</scope>
    <source>
        <strain evidence="2">VKM Ac-1321</strain>
    </source>
</reference>
<evidence type="ECO:0000313" key="3">
    <source>
        <dbReference type="Proteomes" id="UP001143480"/>
    </source>
</evidence>
<dbReference type="Gene3D" id="3.40.50.300">
    <property type="entry name" value="P-loop containing nucleotide triphosphate hydrolases"/>
    <property type="match status" value="2"/>
</dbReference>
<dbReference type="EMBL" id="BSFP01000103">
    <property type="protein sequence ID" value="GLL07610.1"/>
    <property type="molecule type" value="Genomic_DNA"/>
</dbReference>
<dbReference type="Pfam" id="PF01935">
    <property type="entry name" value="DUF87"/>
    <property type="match status" value="1"/>
</dbReference>
<name>A0A9W6KWD2_9ACTN</name>